<evidence type="ECO:0000313" key="7">
    <source>
        <dbReference type="EMBL" id="KAL0486108.1"/>
    </source>
</evidence>
<comment type="similarity">
    <text evidence="2 5">Belongs to the citrate synthase family.</text>
</comment>
<dbReference type="InterPro" id="IPR019810">
    <property type="entry name" value="Citrate_synthase_AS"/>
</dbReference>
<dbReference type="PRINTS" id="PR00143">
    <property type="entry name" value="CITRTSNTHASE"/>
</dbReference>
<keyword evidence="4 5" id="KW-0808">Transferase</keyword>
<dbReference type="PROSITE" id="PS00480">
    <property type="entry name" value="CITRATE_SYNTHASE"/>
    <property type="match status" value="1"/>
</dbReference>
<reference evidence="7 8" key="1">
    <citation type="submission" date="2024-03" db="EMBL/GenBank/DDBJ databases">
        <title>The Acrasis kona genome and developmental transcriptomes reveal deep origins of eukaryotic multicellular pathways.</title>
        <authorList>
            <person name="Sheikh S."/>
            <person name="Fu C.-J."/>
            <person name="Brown M.W."/>
            <person name="Baldauf S.L."/>
        </authorList>
    </citation>
    <scope>NUCLEOTIDE SEQUENCE [LARGE SCALE GENOMIC DNA]</scope>
    <source>
        <strain evidence="7 8">ATCC MYA-3509</strain>
    </source>
</reference>
<comment type="caution">
    <text evidence="7">The sequence shown here is derived from an EMBL/GenBank/DDBJ whole genome shotgun (WGS) entry which is preliminary data.</text>
</comment>
<evidence type="ECO:0000256" key="6">
    <source>
        <dbReference type="SAM" id="MobiDB-lite"/>
    </source>
</evidence>
<proteinExistence type="inferred from homology"/>
<keyword evidence="3" id="KW-0816">Tricarboxylic acid cycle</keyword>
<dbReference type="PANTHER" id="PTHR42871">
    <property type="entry name" value="CITRATE SYNTHASE"/>
    <property type="match status" value="1"/>
</dbReference>
<evidence type="ECO:0000256" key="5">
    <source>
        <dbReference type="RuleBase" id="RU000441"/>
    </source>
</evidence>
<dbReference type="Pfam" id="PF00285">
    <property type="entry name" value="Citrate_synt"/>
    <property type="match status" value="1"/>
</dbReference>
<dbReference type="NCBIfam" id="TIGR01798">
    <property type="entry name" value="cit_synth_I"/>
    <property type="match status" value="1"/>
</dbReference>
<evidence type="ECO:0000313" key="8">
    <source>
        <dbReference type="Proteomes" id="UP001431209"/>
    </source>
</evidence>
<dbReference type="Gene3D" id="1.10.580.10">
    <property type="entry name" value="Citrate Synthase, domain 1"/>
    <property type="match status" value="1"/>
</dbReference>
<dbReference type="GO" id="GO:0005737">
    <property type="term" value="C:cytoplasm"/>
    <property type="evidence" value="ECO:0007669"/>
    <property type="project" value="InterPro"/>
</dbReference>
<evidence type="ECO:0000256" key="1">
    <source>
        <dbReference type="ARBA" id="ARBA00004751"/>
    </source>
</evidence>
<dbReference type="NCBIfam" id="NF004126">
    <property type="entry name" value="PRK05614.1"/>
    <property type="match status" value="1"/>
</dbReference>
<protein>
    <recommendedName>
        <fullName evidence="5">Citrate synthase</fullName>
    </recommendedName>
</protein>
<dbReference type="PANTHER" id="PTHR42871:SF1">
    <property type="entry name" value="CITRATE SYNTHASE"/>
    <property type="match status" value="1"/>
</dbReference>
<evidence type="ECO:0000256" key="3">
    <source>
        <dbReference type="ARBA" id="ARBA00022532"/>
    </source>
</evidence>
<dbReference type="GO" id="GO:0046912">
    <property type="term" value="F:acyltransferase activity, acyl groups converted into alkyl on transfer"/>
    <property type="evidence" value="ECO:0007669"/>
    <property type="project" value="InterPro"/>
</dbReference>
<dbReference type="InterPro" id="IPR036969">
    <property type="entry name" value="Citrate_synthase_sf"/>
</dbReference>
<organism evidence="7 8">
    <name type="scientific">Acrasis kona</name>
    <dbReference type="NCBI Taxonomy" id="1008807"/>
    <lineage>
        <taxon>Eukaryota</taxon>
        <taxon>Discoba</taxon>
        <taxon>Heterolobosea</taxon>
        <taxon>Tetramitia</taxon>
        <taxon>Eutetramitia</taxon>
        <taxon>Acrasidae</taxon>
        <taxon>Acrasis</taxon>
    </lineage>
</organism>
<dbReference type="EMBL" id="JAOPGA020001202">
    <property type="protein sequence ID" value="KAL0486108.1"/>
    <property type="molecule type" value="Genomic_DNA"/>
</dbReference>
<dbReference type="AlphaFoldDB" id="A0AAW2Z8F3"/>
<keyword evidence="8" id="KW-1185">Reference proteome</keyword>
<comment type="pathway">
    <text evidence="1">Carbohydrate metabolism; tricarboxylic acid cycle; isocitrate from oxaloacetate: step 1/2.</text>
</comment>
<dbReference type="GO" id="GO:0032787">
    <property type="term" value="P:monocarboxylic acid metabolic process"/>
    <property type="evidence" value="ECO:0007669"/>
    <property type="project" value="UniProtKB-ARBA"/>
</dbReference>
<dbReference type="GO" id="GO:0006099">
    <property type="term" value="P:tricarboxylic acid cycle"/>
    <property type="evidence" value="ECO:0007669"/>
    <property type="project" value="UniProtKB-KW"/>
</dbReference>
<accession>A0AAW2Z8F3</accession>
<dbReference type="Gene3D" id="1.10.230.10">
    <property type="entry name" value="Cytochrome P450-Terp, domain 2"/>
    <property type="match status" value="1"/>
</dbReference>
<dbReference type="InterPro" id="IPR002020">
    <property type="entry name" value="Citrate_synthase"/>
</dbReference>
<gene>
    <name evidence="7" type="ORF">AKO1_001765</name>
</gene>
<dbReference type="InterPro" id="IPR016142">
    <property type="entry name" value="Citrate_synth-like_lrg_a-sub"/>
</dbReference>
<name>A0AAW2Z8F3_9EUKA</name>
<dbReference type="SUPFAM" id="SSF48256">
    <property type="entry name" value="Citrate synthase"/>
    <property type="match status" value="1"/>
</dbReference>
<dbReference type="FunFam" id="1.10.230.10:FF:000002">
    <property type="entry name" value="Citrate synthase"/>
    <property type="match status" value="1"/>
</dbReference>
<dbReference type="FunFam" id="1.10.580.10:FF:000005">
    <property type="entry name" value="Citrate synthase"/>
    <property type="match status" value="1"/>
</dbReference>
<dbReference type="InterPro" id="IPR016143">
    <property type="entry name" value="Citrate_synth-like_sm_a-sub"/>
</dbReference>
<feature type="region of interest" description="Disordered" evidence="6">
    <location>
        <begin position="1"/>
        <end position="26"/>
    </location>
</feature>
<dbReference type="Proteomes" id="UP001431209">
    <property type="component" value="Unassembled WGS sequence"/>
</dbReference>
<sequence length="507" mass="57771">MSGLSNIKVNGETNGNGNASHKNTLTVTDNRTGKTVEIKIDADYVINATDLKKLTLGKEDKNGIMVFDPAFMNTAVATSKITLVDGEKGELRYRGYKIEDLVENCSFLEVAYLLINGELPTNKQLNDWENKVMRHTYIHENLVEQMKTFRYDAHPMGMLISSVAALSTFYEEANPALKGPDLYRNQNLRNKQIFRILGKLPTIAACAYRHRIGRPYNSPVNHLNYTENFLYMMDRLSESDYRPHPRLAKALDICFILHADHEMNCSTAAMRHVGSSLVDPYTAVACAAGALYGPLHGGANEGVLHMLEEIKDVSNIPQFLKDVKAKKRKLMGFGHRIYKNYDPRATILKKVAADVFDLCGRTPLYEIAVELEAQALKDEYFVTRLLFPNVDFYSGLIYQAMGFPTDMFPVLFSIPRAAGWLAHWIEMLDDPSLKIFRPRQKYVGETDKEFVPLSERIEEPKTPNLPMYYSAYGVRRSVTHKWKMEQQHLKENGGEVMNFSERVYDHE</sequence>
<evidence type="ECO:0000256" key="2">
    <source>
        <dbReference type="ARBA" id="ARBA00010566"/>
    </source>
</evidence>
<dbReference type="InterPro" id="IPR010953">
    <property type="entry name" value="Citrate_synthase_typ-I"/>
</dbReference>
<evidence type="ECO:0000256" key="4">
    <source>
        <dbReference type="ARBA" id="ARBA00022679"/>
    </source>
</evidence>